<proteinExistence type="predicted"/>
<organism evidence="1">
    <name type="scientific">Cacopsylla melanoneura</name>
    <dbReference type="NCBI Taxonomy" id="428564"/>
    <lineage>
        <taxon>Eukaryota</taxon>
        <taxon>Metazoa</taxon>
        <taxon>Ecdysozoa</taxon>
        <taxon>Arthropoda</taxon>
        <taxon>Hexapoda</taxon>
        <taxon>Insecta</taxon>
        <taxon>Pterygota</taxon>
        <taxon>Neoptera</taxon>
        <taxon>Paraneoptera</taxon>
        <taxon>Hemiptera</taxon>
        <taxon>Sternorrhyncha</taxon>
        <taxon>Psylloidea</taxon>
        <taxon>Psyllidae</taxon>
        <taxon>Psyllinae</taxon>
        <taxon>Cacopsylla</taxon>
    </lineage>
</organism>
<evidence type="ECO:0000313" key="1">
    <source>
        <dbReference type="EMBL" id="CAG6770604.1"/>
    </source>
</evidence>
<sequence>MNPRSWNELVQSTVGYLPVHLNVSLVLIQGGSLSVGSGVHRPRLTTLPLNIKNGPYEVVLLYQGIVVRLYQGIVVHFCQFPEPFFQDELDQPFFQDELYQESPRFQEVMLVGAGLIVGSFV</sequence>
<protein>
    <submittedName>
        <fullName evidence="1">Uncharacterized protein</fullName>
    </submittedName>
</protein>
<accession>A0A8D9ASS4</accession>
<reference evidence="1" key="1">
    <citation type="submission" date="2021-05" db="EMBL/GenBank/DDBJ databases">
        <authorList>
            <person name="Alioto T."/>
            <person name="Alioto T."/>
            <person name="Gomez Garrido J."/>
        </authorList>
    </citation>
    <scope>NUCLEOTIDE SEQUENCE</scope>
</reference>
<dbReference type="EMBL" id="HBUF01582270">
    <property type="protein sequence ID" value="CAG6770604.1"/>
    <property type="molecule type" value="Transcribed_RNA"/>
</dbReference>
<dbReference type="AlphaFoldDB" id="A0A8D9ASS4"/>
<name>A0A8D9ASS4_9HEMI</name>